<organism evidence="1 2">
    <name type="scientific">Polyplax serrata</name>
    <name type="common">Common mouse louse</name>
    <dbReference type="NCBI Taxonomy" id="468196"/>
    <lineage>
        <taxon>Eukaryota</taxon>
        <taxon>Metazoa</taxon>
        <taxon>Ecdysozoa</taxon>
        <taxon>Arthropoda</taxon>
        <taxon>Hexapoda</taxon>
        <taxon>Insecta</taxon>
        <taxon>Pterygota</taxon>
        <taxon>Neoptera</taxon>
        <taxon>Paraneoptera</taxon>
        <taxon>Psocodea</taxon>
        <taxon>Troctomorpha</taxon>
        <taxon>Phthiraptera</taxon>
        <taxon>Anoplura</taxon>
        <taxon>Polyplacidae</taxon>
        <taxon>Polyplax</taxon>
    </lineage>
</organism>
<dbReference type="EMBL" id="JAWJWE010000003">
    <property type="protein sequence ID" value="KAK6639863.1"/>
    <property type="molecule type" value="Genomic_DNA"/>
</dbReference>
<reference evidence="1 2" key="1">
    <citation type="submission" date="2023-10" db="EMBL/GenBank/DDBJ databases">
        <title>Genomes of two closely related lineages of the louse Polyplax serrata with different host specificities.</title>
        <authorList>
            <person name="Martinu J."/>
            <person name="Tarabai H."/>
            <person name="Stefka J."/>
            <person name="Hypsa V."/>
        </authorList>
    </citation>
    <scope>NUCLEOTIDE SEQUENCE [LARGE SCALE GENOMIC DNA]</scope>
    <source>
        <strain evidence="1">HR10_N</strain>
    </source>
</reference>
<dbReference type="AlphaFoldDB" id="A0AAN8PN37"/>
<comment type="caution">
    <text evidence="1">The sequence shown here is derived from an EMBL/GenBank/DDBJ whole genome shotgun (WGS) entry which is preliminary data.</text>
</comment>
<name>A0AAN8PN37_POLSC</name>
<accession>A0AAN8PN37</accession>
<proteinExistence type="predicted"/>
<sequence>MSVYRAGIKCMQDVVVVGGFSHFKISDHDVKKIGYYFQVGGQLLNGQTLLEFSHSSGSDPGTFVNQLRVKSAVLWVRVALNRSAATTSHHTIFGNKNMTLWVFKVKPSVANTSFLSGKREENFTWMINTSFNHNTSHNRNKSDQQLEKAKS</sequence>
<gene>
    <name evidence="1" type="ORF">RUM43_008138</name>
</gene>
<evidence type="ECO:0000313" key="1">
    <source>
        <dbReference type="EMBL" id="KAK6639863.1"/>
    </source>
</evidence>
<protein>
    <submittedName>
        <fullName evidence="1">Uncharacterized protein</fullName>
    </submittedName>
</protein>
<evidence type="ECO:0000313" key="2">
    <source>
        <dbReference type="Proteomes" id="UP001372834"/>
    </source>
</evidence>
<dbReference type="Proteomes" id="UP001372834">
    <property type="component" value="Unassembled WGS sequence"/>
</dbReference>